<dbReference type="InterPro" id="IPR036390">
    <property type="entry name" value="WH_DNA-bd_sf"/>
</dbReference>
<evidence type="ECO:0000256" key="1">
    <source>
        <dbReference type="ARBA" id="ARBA00023015"/>
    </source>
</evidence>
<dbReference type="CDD" id="cd00090">
    <property type="entry name" value="HTH_ARSR"/>
    <property type="match status" value="1"/>
</dbReference>
<name>A0ABV9NDM6_9PROT</name>
<proteinExistence type="predicted"/>
<dbReference type="InterPro" id="IPR011991">
    <property type="entry name" value="ArsR-like_HTH"/>
</dbReference>
<dbReference type="PANTHER" id="PTHR43132">
    <property type="entry name" value="ARSENICAL RESISTANCE OPERON REPRESSOR ARSR-RELATED"/>
    <property type="match status" value="1"/>
</dbReference>
<dbReference type="PROSITE" id="PS50987">
    <property type="entry name" value="HTH_ARSR_2"/>
    <property type="match status" value="1"/>
</dbReference>
<organism evidence="5 6">
    <name type="scientific">Glycocaulis abyssi</name>
    <dbReference type="NCBI Taxonomy" id="1433403"/>
    <lineage>
        <taxon>Bacteria</taxon>
        <taxon>Pseudomonadati</taxon>
        <taxon>Pseudomonadota</taxon>
        <taxon>Alphaproteobacteria</taxon>
        <taxon>Maricaulales</taxon>
        <taxon>Maricaulaceae</taxon>
        <taxon>Glycocaulis</taxon>
    </lineage>
</organism>
<keyword evidence="2" id="KW-0238">DNA-binding</keyword>
<evidence type="ECO:0000259" key="4">
    <source>
        <dbReference type="PROSITE" id="PS50987"/>
    </source>
</evidence>
<dbReference type="SMART" id="SM00418">
    <property type="entry name" value="HTH_ARSR"/>
    <property type="match status" value="1"/>
</dbReference>
<keyword evidence="1" id="KW-0805">Transcription regulation</keyword>
<dbReference type="InterPro" id="IPR001845">
    <property type="entry name" value="HTH_ArsR_DNA-bd_dom"/>
</dbReference>
<protein>
    <submittedName>
        <fullName evidence="5">ArsR/SmtB family transcription factor</fullName>
    </submittedName>
</protein>
<gene>
    <name evidence="5" type="ORF">ACFPB0_14385</name>
</gene>
<dbReference type="Pfam" id="PF12840">
    <property type="entry name" value="HTH_20"/>
    <property type="match status" value="1"/>
</dbReference>
<evidence type="ECO:0000256" key="2">
    <source>
        <dbReference type="ARBA" id="ARBA00023125"/>
    </source>
</evidence>
<dbReference type="PRINTS" id="PR00778">
    <property type="entry name" value="HTHARSR"/>
</dbReference>
<feature type="domain" description="HTH arsR-type" evidence="4">
    <location>
        <begin position="4"/>
        <end position="101"/>
    </location>
</feature>
<keyword evidence="6" id="KW-1185">Reference proteome</keyword>
<sequence>MSDRPELEESSACAQLSALAHEGRLRIFRALVAAGPKGLAAGMLAEQVGISPSNLSAHLAVLTGAGLAQVEKAGRQRIYAANLVATAELVSFLIADCCGGDPELCRDVTAKLAVSALRACN</sequence>
<dbReference type="PANTHER" id="PTHR43132:SF2">
    <property type="entry name" value="ARSENICAL RESISTANCE OPERON REPRESSOR ARSR-RELATED"/>
    <property type="match status" value="1"/>
</dbReference>
<dbReference type="RefSeq" id="WP_371392889.1">
    <property type="nucleotide sequence ID" value="NZ_CP163421.1"/>
</dbReference>
<evidence type="ECO:0000313" key="6">
    <source>
        <dbReference type="Proteomes" id="UP001596024"/>
    </source>
</evidence>
<dbReference type="Proteomes" id="UP001596024">
    <property type="component" value="Unassembled WGS sequence"/>
</dbReference>
<evidence type="ECO:0000256" key="3">
    <source>
        <dbReference type="ARBA" id="ARBA00023163"/>
    </source>
</evidence>
<dbReference type="InterPro" id="IPR051011">
    <property type="entry name" value="Metal_resp_trans_reg"/>
</dbReference>
<accession>A0ABV9NDM6</accession>
<evidence type="ECO:0000313" key="5">
    <source>
        <dbReference type="EMBL" id="MFC4726477.1"/>
    </source>
</evidence>
<dbReference type="NCBIfam" id="NF033788">
    <property type="entry name" value="HTH_metalloreg"/>
    <property type="match status" value="1"/>
</dbReference>
<comment type="caution">
    <text evidence="5">The sequence shown here is derived from an EMBL/GenBank/DDBJ whole genome shotgun (WGS) entry which is preliminary data.</text>
</comment>
<dbReference type="InterPro" id="IPR036388">
    <property type="entry name" value="WH-like_DNA-bd_sf"/>
</dbReference>
<dbReference type="EMBL" id="JBHSGQ010000014">
    <property type="protein sequence ID" value="MFC4726477.1"/>
    <property type="molecule type" value="Genomic_DNA"/>
</dbReference>
<reference evidence="6" key="1">
    <citation type="journal article" date="2019" name="Int. J. Syst. Evol. Microbiol.">
        <title>The Global Catalogue of Microorganisms (GCM) 10K type strain sequencing project: providing services to taxonomists for standard genome sequencing and annotation.</title>
        <authorList>
            <consortium name="The Broad Institute Genomics Platform"/>
            <consortium name="The Broad Institute Genome Sequencing Center for Infectious Disease"/>
            <person name="Wu L."/>
            <person name="Ma J."/>
        </authorList>
    </citation>
    <scope>NUCLEOTIDE SEQUENCE [LARGE SCALE GENOMIC DNA]</scope>
    <source>
        <strain evidence="6">CCUG 62981</strain>
    </source>
</reference>
<dbReference type="SUPFAM" id="SSF46785">
    <property type="entry name" value="Winged helix' DNA-binding domain"/>
    <property type="match status" value="1"/>
</dbReference>
<dbReference type="Gene3D" id="1.10.10.10">
    <property type="entry name" value="Winged helix-like DNA-binding domain superfamily/Winged helix DNA-binding domain"/>
    <property type="match status" value="1"/>
</dbReference>
<keyword evidence="3" id="KW-0804">Transcription</keyword>